<dbReference type="InterPro" id="IPR036259">
    <property type="entry name" value="MFS_trans_sf"/>
</dbReference>
<dbReference type="GO" id="GO:0016020">
    <property type="term" value="C:membrane"/>
    <property type="evidence" value="ECO:0007669"/>
    <property type="project" value="UniProtKB-SubCell"/>
</dbReference>
<keyword evidence="6" id="KW-1185">Reference proteome</keyword>
<feature type="transmembrane region" description="Helical" evidence="3">
    <location>
        <begin position="195"/>
        <end position="216"/>
    </location>
</feature>
<evidence type="ECO:0000256" key="2">
    <source>
        <dbReference type="ARBA" id="ARBA00006727"/>
    </source>
</evidence>
<evidence type="ECO:0000256" key="3">
    <source>
        <dbReference type="SAM" id="Phobius"/>
    </source>
</evidence>
<feature type="transmembrane region" description="Helical" evidence="3">
    <location>
        <begin position="228"/>
        <end position="248"/>
    </location>
</feature>
<dbReference type="PANTHER" id="PTHR11360">
    <property type="entry name" value="MONOCARBOXYLATE TRANSPORTER"/>
    <property type="match status" value="1"/>
</dbReference>
<sequence>MSTLTIAREDIQLEIQNASTTTSTNKHRLDFRPAHITSRSTPLTHGADDDVTEPSICSVTAIPDGGYGWVIVASCFMTTFCHNGIINCWGVLQAALLASSLKNVPPSTLAYVGTVSLSGGALFVLAAVRLMRYIGSQLTIVLGVFLMGMSLVGASFCTSNLVGLLGTAGLMGGVGMSMVYAVTNALPVQYFSIHLGLANGLIKLGGGVGGCVMAIALEAMYRRIGIAWTFRVQGFMTLGVGMPAAWMCKDRISSRDVPFVDWSKFKSIPFVATFVASAFGVFALFVPPYYLPLFAQSIGLSSSTGAGLVAAFNACNAIGRFLPGPLCDKYGPLNIFVATMVLNAISMLAIWPVSNTLGPLVVFATINGVANGSYFTTQPTVVAGIFGPGRAAIAMSMSVTGWTGGYLMGAPIAGYLLQAAGGQQTSGSSQSIDVYRPAIFYAGGTATVSALCVLIARLMVTKSLRKQI</sequence>
<feature type="domain" description="Major facilitator superfamily (MFS) profile" evidence="4">
    <location>
        <begin position="269"/>
        <end position="468"/>
    </location>
</feature>
<accession>A0A6A7BDL4</accession>
<feature type="transmembrane region" description="Helical" evidence="3">
    <location>
        <begin position="333"/>
        <end position="353"/>
    </location>
</feature>
<dbReference type="EMBL" id="MU006296">
    <property type="protein sequence ID" value="KAF2853342.1"/>
    <property type="molecule type" value="Genomic_DNA"/>
</dbReference>
<dbReference type="Proteomes" id="UP000799423">
    <property type="component" value="Unassembled WGS sequence"/>
</dbReference>
<reference evidence="5" key="1">
    <citation type="submission" date="2020-01" db="EMBL/GenBank/DDBJ databases">
        <authorList>
            <consortium name="DOE Joint Genome Institute"/>
            <person name="Haridas S."/>
            <person name="Albert R."/>
            <person name="Binder M."/>
            <person name="Bloem J."/>
            <person name="Labutti K."/>
            <person name="Salamov A."/>
            <person name="Andreopoulos B."/>
            <person name="Baker S.E."/>
            <person name="Barry K."/>
            <person name="Bills G."/>
            <person name="Bluhm B.H."/>
            <person name="Cannon C."/>
            <person name="Castanera R."/>
            <person name="Culley D.E."/>
            <person name="Daum C."/>
            <person name="Ezra D."/>
            <person name="Gonzalez J.B."/>
            <person name="Henrissat B."/>
            <person name="Kuo A."/>
            <person name="Liang C."/>
            <person name="Lipzen A."/>
            <person name="Lutzoni F."/>
            <person name="Magnuson J."/>
            <person name="Mondo S."/>
            <person name="Nolan M."/>
            <person name="Ohm R."/>
            <person name="Pangilinan J."/>
            <person name="Park H.-J."/>
            <person name="Ramirez L."/>
            <person name="Alfaro M."/>
            <person name="Sun H."/>
            <person name="Tritt A."/>
            <person name="Yoshinaga Y."/>
            <person name="Zwiers L.-H."/>
            <person name="Turgeon B.G."/>
            <person name="Goodwin S.B."/>
            <person name="Spatafora J.W."/>
            <person name="Crous P.W."/>
            <person name="Grigoriev I.V."/>
        </authorList>
    </citation>
    <scope>NUCLEOTIDE SEQUENCE</scope>
    <source>
        <strain evidence="5">IPT5</strain>
    </source>
</reference>
<evidence type="ECO:0000256" key="1">
    <source>
        <dbReference type="ARBA" id="ARBA00004141"/>
    </source>
</evidence>
<dbReference type="InterPro" id="IPR011701">
    <property type="entry name" value="MFS"/>
</dbReference>
<feature type="transmembrane region" description="Helical" evidence="3">
    <location>
        <begin position="438"/>
        <end position="460"/>
    </location>
</feature>
<keyword evidence="3" id="KW-0472">Membrane</keyword>
<keyword evidence="3" id="KW-0812">Transmembrane</keyword>
<comment type="subcellular location">
    <subcellularLocation>
        <location evidence="1">Membrane</location>
        <topology evidence="1">Multi-pass membrane protein</topology>
    </subcellularLocation>
</comment>
<feature type="transmembrane region" description="Helical" evidence="3">
    <location>
        <begin position="138"/>
        <end position="156"/>
    </location>
</feature>
<keyword evidence="3" id="KW-1133">Transmembrane helix</keyword>
<evidence type="ECO:0000313" key="6">
    <source>
        <dbReference type="Proteomes" id="UP000799423"/>
    </source>
</evidence>
<dbReference type="PANTHER" id="PTHR11360:SF305">
    <property type="entry name" value="MAJOR FACILITATOR SUPERFAMILY (MFS) PROFILE DOMAIN-CONTAINING PROTEIN"/>
    <property type="match status" value="1"/>
</dbReference>
<dbReference type="Gene3D" id="1.20.1250.20">
    <property type="entry name" value="MFS general substrate transporter like domains"/>
    <property type="match status" value="2"/>
</dbReference>
<feature type="transmembrane region" description="Helical" evidence="3">
    <location>
        <begin position="268"/>
        <end position="287"/>
    </location>
</feature>
<evidence type="ECO:0000259" key="4">
    <source>
        <dbReference type="PROSITE" id="PS50850"/>
    </source>
</evidence>
<dbReference type="AlphaFoldDB" id="A0A6A7BDL4"/>
<dbReference type="GO" id="GO:0022857">
    <property type="term" value="F:transmembrane transporter activity"/>
    <property type="evidence" value="ECO:0007669"/>
    <property type="project" value="InterPro"/>
</dbReference>
<dbReference type="OrthoDB" id="6499973at2759"/>
<dbReference type="PROSITE" id="PS50850">
    <property type="entry name" value="MFS"/>
    <property type="match status" value="1"/>
</dbReference>
<dbReference type="Pfam" id="PF07690">
    <property type="entry name" value="MFS_1"/>
    <property type="match status" value="1"/>
</dbReference>
<comment type="similarity">
    <text evidence="2">Belongs to the major facilitator superfamily. Monocarboxylate porter (TC 2.A.1.13) family.</text>
</comment>
<dbReference type="InterPro" id="IPR050327">
    <property type="entry name" value="Proton-linked_MCT"/>
</dbReference>
<protein>
    <submittedName>
        <fullName evidence="5">MFS general substrate transporter</fullName>
    </submittedName>
</protein>
<dbReference type="SUPFAM" id="SSF103473">
    <property type="entry name" value="MFS general substrate transporter"/>
    <property type="match status" value="1"/>
</dbReference>
<organism evidence="5 6">
    <name type="scientific">Plenodomus tracheiphilus IPT5</name>
    <dbReference type="NCBI Taxonomy" id="1408161"/>
    <lineage>
        <taxon>Eukaryota</taxon>
        <taxon>Fungi</taxon>
        <taxon>Dikarya</taxon>
        <taxon>Ascomycota</taxon>
        <taxon>Pezizomycotina</taxon>
        <taxon>Dothideomycetes</taxon>
        <taxon>Pleosporomycetidae</taxon>
        <taxon>Pleosporales</taxon>
        <taxon>Pleosporineae</taxon>
        <taxon>Leptosphaeriaceae</taxon>
        <taxon>Plenodomus</taxon>
    </lineage>
</organism>
<evidence type="ECO:0000313" key="5">
    <source>
        <dbReference type="EMBL" id="KAF2853342.1"/>
    </source>
</evidence>
<feature type="transmembrane region" description="Helical" evidence="3">
    <location>
        <begin position="109"/>
        <end position="131"/>
    </location>
</feature>
<feature type="transmembrane region" description="Helical" evidence="3">
    <location>
        <begin position="162"/>
        <end position="183"/>
    </location>
</feature>
<name>A0A6A7BDL4_9PLEO</name>
<gene>
    <name evidence="5" type="ORF">T440DRAFT_549118</name>
</gene>
<dbReference type="InterPro" id="IPR020846">
    <property type="entry name" value="MFS_dom"/>
</dbReference>
<proteinExistence type="inferred from homology"/>